<dbReference type="InterPro" id="IPR026341">
    <property type="entry name" value="T9SS_type_B"/>
</dbReference>
<evidence type="ECO:0000313" key="2">
    <source>
        <dbReference type="EMBL" id="MBE9661763.1"/>
    </source>
</evidence>
<accession>A0A929KXI5</accession>
<protein>
    <submittedName>
        <fullName evidence="2">Gliding motility-associated C-terminal domain-containing protein</fullName>
    </submittedName>
</protein>
<organism evidence="2 3">
    <name type="scientific">Mucilaginibacter myungsuensis</name>
    <dbReference type="NCBI Taxonomy" id="649104"/>
    <lineage>
        <taxon>Bacteria</taxon>
        <taxon>Pseudomonadati</taxon>
        <taxon>Bacteroidota</taxon>
        <taxon>Sphingobacteriia</taxon>
        <taxon>Sphingobacteriales</taxon>
        <taxon>Sphingobacteriaceae</taxon>
        <taxon>Mucilaginibacter</taxon>
    </lineage>
</organism>
<dbReference type="PROSITE" id="PS51257">
    <property type="entry name" value="PROKAR_LIPOPROTEIN"/>
    <property type="match status" value="1"/>
</dbReference>
<name>A0A929KXI5_9SPHI</name>
<gene>
    <name evidence="2" type="ORF">IRJ16_07695</name>
</gene>
<feature type="chain" id="PRO_5037090783" evidence="1">
    <location>
        <begin position="22"/>
        <end position="732"/>
    </location>
</feature>
<evidence type="ECO:0000313" key="3">
    <source>
        <dbReference type="Proteomes" id="UP000622475"/>
    </source>
</evidence>
<dbReference type="Pfam" id="PF13585">
    <property type="entry name" value="CHU_C"/>
    <property type="match status" value="1"/>
</dbReference>
<dbReference type="NCBIfam" id="TIGR04131">
    <property type="entry name" value="Bac_Flav_CTERM"/>
    <property type="match status" value="1"/>
</dbReference>
<dbReference type="AlphaFoldDB" id="A0A929KXI5"/>
<keyword evidence="1" id="KW-0732">Signal</keyword>
<dbReference type="Proteomes" id="UP000622475">
    <property type="component" value="Unassembled WGS sequence"/>
</dbReference>
<sequence length="732" mass="80495">MYFKRLFLLLLLLMVFSAVFAQSCPSNLGFEDGTFTGWKRYATRADSTGLQPINWGDEITAPEGNTHLLLQNKSPQDRDQHGGFPVNSPNGSNYTLKLGNEFVSGGGRNNSGFAERITYDFIVPDDDFTMIYYYAVVFQNITDHTDGEQPKFTANVINLEDPSDRPCGSFNFTATAGLHGFVAGRRDRAATVYYKPWSPITIRISGRKGKRFQLEFITRDCSKGGHFGYTYLDFNEKCVSPITGNNYCAGAFDGVNLTAPAGFENYTWTNAKDSVISKSPTLRITPAPPDGTMYKLHIMPYEGLGCENTFTATITKINEPFKLSVAGYIEGCAATGVNLRDPAITQGSSSGLTFEYYTDPDGQNFISDPGKISQMGDYYIRGSNAYGCTDIGKIHVQLFEGPPLNAIPQVAVCAPNTIDLTKAFTTDDPGVAFDYFTDAALTVRVANPTAIDRSGYFYVRASSRAACTTVRSVYLTVEPIITATDKVMAGCPPLNLLRSIQDGAENANGATFRFFTDAAATKPVTAPAIITQSGTYYYYAVNRYGCIGNVAKIDVTVYPVPYFTVYEPLPVVYPLTVDITRTHTRVANPTFSYWTDAACTKPLADPQNISVSGTYYIRAINGTGCIQINKVTVLVQPPPEPNMIAPNTFTPNGDGVNDLFAPKVEGVFNLNHIKIYNRHGKEVFTTNNKFMTWSGQSSGSPVPVGTYYWVFSAFDVYRKKEFQRTGMVTVIR</sequence>
<keyword evidence="3" id="KW-1185">Reference proteome</keyword>
<comment type="caution">
    <text evidence="2">The sequence shown here is derived from an EMBL/GenBank/DDBJ whole genome shotgun (WGS) entry which is preliminary data.</text>
</comment>
<evidence type="ECO:0000256" key="1">
    <source>
        <dbReference type="SAM" id="SignalP"/>
    </source>
</evidence>
<feature type="signal peptide" evidence="1">
    <location>
        <begin position="1"/>
        <end position="21"/>
    </location>
</feature>
<dbReference type="EMBL" id="JADFFL010000003">
    <property type="protein sequence ID" value="MBE9661763.1"/>
    <property type="molecule type" value="Genomic_DNA"/>
</dbReference>
<proteinExistence type="predicted"/>
<dbReference type="RefSeq" id="WP_194110974.1">
    <property type="nucleotide sequence ID" value="NZ_JADFFL010000003.1"/>
</dbReference>
<reference evidence="2" key="1">
    <citation type="submission" date="2020-10" db="EMBL/GenBank/DDBJ databases">
        <title>Mucilaginibacter mali sp. nov., isolated from rhizosphere soil of apple orchard.</title>
        <authorList>
            <person name="Lee J.-S."/>
            <person name="Kim H.S."/>
            <person name="Kim J.-S."/>
        </authorList>
    </citation>
    <scope>NUCLEOTIDE SEQUENCE</scope>
    <source>
        <strain evidence="2">KCTC 22746</strain>
    </source>
</reference>